<feature type="region of interest" description="Disordered" evidence="1">
    <location>
        <begin position="54"/>
        <end position="75"/>
    </location>
</feature>
<feature type="compositionally biased region" description="Basic and acidic residues" evidence="1">
    <location>
        <begin position="24"/>
        <end position="34"/>
    </location>
</feature>
<name>A0A9I9D8H5_CUCME</name>
<evidence type="ECO:0000313" key="2">
    <source>
        <dbReference type="EnsemblPlants" id="MELO3C014839.2.1"/>
    </source>
</evidence>
<evidence type="ECO:0000256" key="1">
    <source>
        <dbReference type="SAM" id="MobiDB-lite"/>
    </source>
</evidence>
<dbReference type="EnsemblPlants" id="MELO3C014839.2.1">
    <property type="protein sequence ID" value="MELO3C014839.2.1"/>
    <property type="gene ID" value="MELO3C014839.2"/>
</dbReference>
<dbReference type="Gramene" id="MELO3C014839.2.1">
    <property type="protein sequence ID" value="MELO3C014839.2.1"/>
    <property type="gene ID" value="MELO3C014839.2"/>
</dbReference>
<sequence>MGIGAEIEVRQEAKGSRSKNRSPTSEDKSVSMKDLHSLKFQQRCLVIKKNSEGHINIPSSLSMPPMKEHKPTSKELGFFEFSERAHL</sequence>
<dbReference type="AlphaFoldDB" id="A0A9I9D8H5"/>
<reference evidence="2" key="1">
    <citation type="submission" date="2023-03" db="UniProtKB">
        <authorList>
            <consortium name="EnsemblPlants"/>
        </authorList>
    </citation>
    <scope>IDENTIFICATION</scope>
</reference>
<accession>A0A9I9D8H5</accession>
<proteinExistence type="predicted"/>
<feature type="region of interest" description="Disordered" evidence="1">
    <location>
        <begin position="1"/>
        <end position="34"/>
    </location>
</feature>
<protein>
    <submittedName>
        <fullName evidence="2">Uncharacterized protein</fullName>
    </submittedName>
</protein>
<organism evidence="2">
    <name type="scientific">Cucumis melo</name>
    <name type="common">Muskmelon</name>
    <dbReference type="NCBI Taxonomy" id="3656"/>
    <lineage>
        <taxon>Eukaryota</taxon>
        <taxon>Viridiplantae</taxon>
        <taxon>Streptophyta</taxon>
        <taxon>Embryophyta</taxon>
        <taxon>Tracheophyta</taxon>
        <taxon>Spermatophyta</taxon>
        <taxon>Magnoliopsida</taxon>
        <taxon>eudicotyledons</taxon>
        <taxon>Gunneridae</taxon>
        <taxon>Pentapetalae</taxon>
        <taxon>rosids</taxon>
        <taxon>fabids</taxon>
        <taxon>Cucurbitales</taxon>
        <taxon>Cucurbitaceae</taxon>
        <taxon>Benincaseae</taxon>
        <taxon>Cucumis</taxon>
    </lineage>
</organism>